<reference evidence="4 5" key="1">
    <citation type="submission" date="2016-04" db="EMBL/GenBank/DDBJ databases">
        <title>Reclassification of Paraburkholderia panaciterrae (Farh et al. 2015) Dobritsa &amp; Samadpour 2016 as a later homotypic synonym of Paraburkholderia ginsengiterrae (Farh et al. 2015) Dobritsa &amp; Samadpour 2016.</title>
        <authorList>
            <person name="Dobritsa A.P."/>
            <person name="Kutumbaka K."/>
            <person name="Samadpour M."/>
        </authorList>
    </citation>
    <scope>NUCLEOTIDE SEQUENCE [LARGE SCALE GENOMIC DNA]</scope>
    <source>
        <strain evidence="3 5">DCY85</strain>
        <strain evidence="2 4">DCY85-1</strain>
    </source>
</reference>
<dbReference type="STRING" id="1462993.A6V36_17750"/>
<proteinExistence type="predicted"/>
<keyword evidence="4" id="KW-1185">Reference proteome</keyword>
<dbReference type="InterPro" id="IPR018968">
    <property type="entry name" value="Phasin"/>
</dbReference>
<sequence>MSLSSPDPVAAAKANVEAFYALTGKVFEGVEKLAALNLQVTRTTLAEVQEHVTNAPGATDPQQWFTLQAGWTGPFTEKWLSYSRQVFDIASATQAGITQVAQAQYDRYNARVQALVEEAAERAPAGSEAAVTAWKSALAATTNLFETLQKTSQHAVHVAESQFEAVTATASKAGAKR</sequence>
<dbReference type="EMBL" id="LXJZ01000009">
    <property type="protein sequence ID" value="OAJ63850.1"/>
    <property type="molecule type" value="Genomic_DNA"/>
</dbReference>
<dbReference type="RefSeq" id="WP_064264983.1">
    <property type="nucleotide sequence ID" value="NZ_LXJZ01000009.1"/>
</dbReference>
<gene>
    <name evidence="2" type="ORF">A6V36_17750</name>
    <name evidence="3" type="ORF">A6V37_16185</name>
</gene>
<protein>
    <submittedName>
        <fullName evidence="3">Phasin (PHA-granule associated protein)</fullName>
    </submittedName>
</protein>
<evidence type="ECO:0000313" key="5">
    <source>
        <dbReference type="Proteomes" id="UP000078116"/>
    </source>
</evidence>
<organism evidence="3 5">
    <name type="scientific">Paraburkholderia ginsengiterrae</name>
    <dbReference type="NCBI Taxonomy" id="1462993"/>
    <lineage>
        <taxon>Bacteria</taxon>
        <taxon>Pseudomonadati</taxon>
        <taxon>Pseudomonadota</taxon>
        <taxon>Betaproteobacteria</taxon>
        <taxon>Burkholderiales</taxon>
        <taxon>Burkholderiaceae</taxon>
        <taxon>Paraburkholderia</taxon>
    </lineage>
</organism>
<evidence type="ECO:0000259" key="1">
    <source>
        <dbReference type="Pfam" id="PF09361"/>
    </source>
</evidence>
<name>A0A1A9NF84_9BURK</name>
<evidence type="ECO:0000313" key="3">
    <source>
        <dbReference type="EMBL" id="OAJ65213.1"/>
    </source>
</evidence>
<comment type="caution">
    <text evidence="3">The sequence shown here is derived from an EMBL/GenBank/DDBJ whole genome shotgun (WGS) entry which is preliminary data.</text>
</comment>
<feature type="domain" description="Phasin" evidence="1">
    <location>
        <begin position="10"/>
        <end position="105"/>
    </location>
</feature>
<evidence type="ECO:0000313" key="2">
    <source>
        <dbReference type="EMBL" id="OAJ63850.1"/>
    </source>
</evidence>
<dbReference type="Pfam" id="PF09361">
    <property type="entry name" value="Phasin_2"/>
    <property type="match status" value="1"/>
</dbReference>
<dbReference type="Proteomes" id="UP000077961">
    <property type="component" value="Unassembled WGS sequence"/>
</dbReference>
<evidence type="ECO:0000313" key="4">
    <source>
        <dbReference type="Proteomes" id="UP000077961"/>
    </source>
</evidence>
<accession>A0A1A9NF84</accession>
<dbReference type="NCBIfam" id="TIGR01841">
    <property type="entry name" value="phasin"/>
    <property type="match status" value="1"/>
</dbReference>
<dbReference type="OrthoDB" id="5298576at2"/>
<dbReference type="AlphaFoldDB" id="A0A1A9NF84"/>
<dbReference type="Proteomes" id="UP000078116">
    <property type="component" value="Unassembled WGS sequence"/>
</dbReference>
<dbReference type="InterPro" id="IPR010127">
    <property type="entry name" value="Phasin_subfam-1"/>
</dbReference>
<dbReference type="EMBL" id="LXKA01000055">
    <property type="protein sequence ID" value="OAJ65213.1"/>
    <property type="molecule type" value="Genomic_DNA"/>
</dbReference>